<evidence type="ECO:0000256" key="1">
    <source>
        <dbReference type="SAM" id="MobiDB-lite"/>
    </source>
</evidence>
<feature type="compositionally biased region" description="Polar residues" evidence="1">
    <location>
        <begin position="46"/>
        <end position="59"/>
    </location>
</feature>
<reference evidence="3" key="1">
    <citation type="journal article" date="2014" name="Int. J. Syst. Evol. Microbiol.">
        <title>Complete genome sequence of Corynebacterium casei LMG S-19264T (=DSM 44701T), isolated from a smear-ripened cheese.</title>
        <authorList>
            <consortium name="US DOE Joint Genome Institute (JGI-PGF)"/>
            <person name="Walter F."/>
            <person name="Albersmeier A."/>
            <person name="Kalinowski J."/>
            <person name="Ruckert C."/>
        </authorList>
    </citation>
    <scope>NUCLEOTIDE SEQUENCE</scope>
    <source>
        <strain evidence="3">KCTC 32337</strain>
    </source>
</reference>
<dbReference type="Proteomes" id="UP000622604">
    <property type="component" value="Unassembled WGS sequence"/>
</dbReference>
<accession>A0A8H9ICC3</accession>
<organism evidence="3 4">
    <name type="scientific">Paraglaciecola chathamensis</name>
    <dbReference type="NCBI Taxonomy" id="368405"/>
    <lineage>
        <taxon>Bacteria</taxon>
        <taxon>Pseudomonadati</taxon>
        <taxon>Pseudomonadota</taxon>
        <taxon>Gammaproteobacteria</taxon>
        <taxon>Alteromonadales</taxon>
        <taxon>Alteromonadaceae</taxon>
        <taxon>Paraglaciecola</taxon>
    </lineage>
</organism>
<feature type="chain" id="PRO_5034112883" description="Polysaccharide lyase" evidence="2">
    <location>
        <begin position="21"/>
        <end position="338"/>
    </location>
</feature>
<protein>
    <recommendedName>
        <fullName evidence="5">Polysaccharide lyase</fullName>
    </recommendedName>
</protein>
<comment type="caution">
    <text evidence="3">The sequence shown here is derived from an EMBL/GenBank/DDBJ whole genome shotgun (WGS) entry which is preliminary data.</text>
</comment>
<dbReference type="Gene3D" id="2.60.120.200">
    <property type="match status" value="1"/>
</dbReference>
<gene>
    <name evidence="3" type="ORF">GCM10011274_16290</name>
</gene>
<name>A0A8H9ICC3_9ALTE</name>
<dbReference type="AlphaFoldDB" id="A0A8H9ICC3"/>
<reference evidence="3" key="2">
    <citation type="submission" date="2020-09" db="EMBL/GenBank/DDBJ databases">
        <authorList>
            <person name="Sun Q."/>
            <person name="Kim S."/>
        </authorList>
    </citation>
    <scope>NUCLEOTIDE SEQUENCE</scope>
    <source>
        <strain evidence="3">KCTC 32337</strain>
    </source>
</reference>
<evidence type="ECO:0000256" key="2">
    <source>
        <dbReference type="SAM" id="SignalP"/>
    </source>
</evidence>
<keyword evidence="2" id="KW-0732">Signal</keyword>
<feature type="region of interest" description="Disordered" evidence="1">
    <location>
        <begin position="29"/>
        <end position="59"/>
    </location>
</feature>
<dbReference type="RefSeq" id="WP_191865735.1">
    <property type="nucleotide sequence ID" value="NZ_BMZC01000004.1"/>
</dbReference>
<feature type="compositionally biased region" description="Low complexity" evidence="1">
    <location>
        <begin position="29"/>
        <end position="45"/>
    </location>
</feature>
<feature type="signal peptide" evidence="2">
    <location>
        <begin position="1"/>
        <end position="20"/>
    </location>
</feature>
<proteinExistence type="predicted"/>
<evidence type="ECO:0000313" key="3">
    <source>
        <dbReference type="EMBL" id="GGZ59070.1"/>
    </source>
</evidence>
<sequence>MIKKHLVHLCLSAVCASALWGCGGSGDSLSTTTATTQDQTITSNTNEEGSPDDQSVTSPFNSFDSVSSVTLSADGPNAGLSAYDLIENVFAAGSIEAPDMYPTDHTEAVHIVEDSDNIVGPHFVFLAHKVLDFNKGVESDRQRNEIKTYDKSPTALKGYQGETMQFSWKFKISNELELSKKFSHFFQLKAKNFSQDNSNGNDDQPMITLSGVDKDSTGNELQVRYSKGFNADGTSTSDIYLIKADWSSITDEWLNITVQATFAEEGAFYMQISRMQDNAILVDINEPVIDMWRGVSSEDFVRPKWGIYRSLADGDSLRSEEEQVRFADFVVEKGTTGN</sequence>
<evidence type="ECO:0000313" key="4">
    <source>
        <dbReference type="Proteomes" id="UP000622604"/>
    </source>
</evidence>
<evidence type="ECO:0008006" key="5">
    <source>
        <dbReference type="Google" id="ProtNLM"/>
    </source>
</evidence>
<dbReference type="EMBL" id="BMZC01000004">
    <property type="protein sequence ID" value="GGZ59070.1"/>
    <property type="molecule type" value="Genomic_DNA"/>
</dbReference>